<dbReference type="PROSITE" id="PS51419">
    <property type="entry name" value="RAB"/>
    <property type="match status" value="1"/>
</dbReference>
<proteinExistence type="predicted"/>
<evidence type="ECO:0000313" key="4">
    <source>
        <dbReference type="EMBL" id="AYV83649.1"/>
    </source>
</evidence>
<name>A0A3G5AE51_9VIRU</name>
<dbReference type="InterPro" id="IPR001806">
    <property type="entry name" value="Small_GTPase"/>
</dbReference>
<dbReference type="PANTHER" id="PTHR47977">
    <property type="entry name" value="RAS-RELATED PROTEIN RAB"/>
    <property type="match status" value="1"/>
</dbReference>
<evidence type="ECO:0000256" key="3">
    <source>
        <dbReference type="ARBA" id="ARBA00023134"/>
    </source>
</evidence>
<dbReference type="SMART" id="SM00175">
    <property type="entry name" value="RAB"/>
    <property type="match status" value="1"/>
</dbReference>
<gene>
    <name evidence="4" type="ORF">Hyperionvirus9_66</name>
</gene>
<dbReference type="PRINTS" id="PR00449">
    <property type="entry name" value="RASTRNSFRMNG"/>
</dbReference>
<evidence type="ECO:0000256" key="2">
    <source>
        <dbReference type="ARBA" id="ARBA00022741"/>
    </source>
</evidence>
<dbReference type="SUPFAM" id="SSF52540">
    <property type="entry name" value="P-loop containing nucleoside triphosphate hydrolases"/>
    <property type="match status" value="1"/>
</dbReference>
<dbReference type="InterPro" id="IPR027417">
    <property type="entry name" value="P-loop_NTPase"/>
</dbReference>
<dbReference type="Gene3D" id="3.40.50.300">
    <property type="entry name" value="P-loop containing nucleotide triphosphate hydrolases"/>
    <property type="match status" value="1"/>
</dbReference>
<dbReference type="GO" id="GO:0005525">
    <property type="term" value="F:GTP binding"/>
    <property type="evidence" value="ECO:0007669"/>
    <property type="project" value="UniProtKB-KW"/>
</dbReference>
<dbReference type="GO" id="GO:0003924">
    <property type="term" value="F:GTPase activity"/>
    <property type="evidence" value="ECO:0007669"/>
    <property type="project" value="InterPro"/>
</dbReference>
<protein>
    <submittedName>
        <fullName evidence="4">Ras-related protein Rab-13</fullName>
    </submittedName>
</protein>
<dbReference type="GO" id="GO:0020002">
    <property type="term" value="C:host cell plasma membrane"/>
    <property type="evidence" value="ECO:0007669"/>
    <property type="project" value="UniProtKB-SubCell"/>
</dbReference>
<evidence type="ECO:0000256" key="1">
    <source>
        <dbReference type="ARBA" id="ARBA00004112"/>
    </source>
</evidence>
<dbReference type="SMART" id="SM00174">
    <property type="entry name" value="RHO"/>
    <property type="match status" value="1"/>
</dbReference>
<keyword evidence="2" id="KW-0547">Nucleotide-binding</keyword>
<dbReference type="InterPro" id="IPR005225">
    <property type="entry name" value="Small_GTP-bd"/>
</dbReference>
<comment type="subcellular location">
    <subcellularLocation>
        <location evidence="1">Host cell membrane</location>
        <topology evidence="1">Lipid-anchor</topology>
        <orientation evidence="1">Cytoplasmic side</orientation>
    </subcellularLocation>
</comment>
<dbReference type="Pfam" id="PF00071">
    <property type="entry name" value="Ras"/>
    <property type="match status" value="1"/>
</dbReference>
<dbReference type="PROSITE" id="PS51421">
    <property type="entry name" value="RAS"/>
    <property type="match status" value="1"/>
</dbReference>
<dbReference type="InterPro" id="IPR050227">
    <property type="entry name" value="Rab"/>
</dbReference>
<sequence length="246" mass="27735">MADIRVVPVAAVAKKKRVINYLFKVVFLGKPRVGKTSIFKVFRGEDFKEDSMPSVNIDMYTKYMTVDEKKVRIDIYDTCGQERFNALTQNYARGAQGVILVSDFNDLTTLSGAFEMYRDLVDPRDNPSVILAANKVDLIDPLISRSIVFTNSSGDVKRINAKEASARYIVNEESLVKNAKTISAIPLMVSAKNGLHIKTIFNQLVMIMIDRQHELMKMDDIARVREIAIPRIKVKKVTHVENSGCC</sequence>
<accession>A0A3G5AE51</accession>
<organism evidence="4">
    <name type="scientific">Hyperionvirus sp</name>
    <dbReference type="NCBI Taxonomy" id="2487770"/>
    <lineage>
        <taxon>Viruses</taxon>
        <taxon>Varidnaviria</taxon>
        <taxon>Bamfordvirae</taxon>
        <taxon>Nucleocytoviricota</taxon>
        <taxon>Megaviricetes</taxon>
        <taxon>Imitervirales</taxon>
        <taxon>Mimiviridae</taxon>
        <taxon>Klosneuvirinae</taxon>
    </lineage>
</organism>
<keyword evidence="3" id="KW-0342">GTP-binding</keyword>
<dbReference type="CDD" id="cd00154">
    <property type="entry name" value="Rab"/>
    <property type="match status" value="1"/>
</dbReference>
<dbReference type="NCBIfam" id="TIGR00231">
    <property type="entry name" value="small_GTP"/>
    <property type="match status" value="1"/>
</dbReference>
<dbReference type="SMART" id="SM00173">
    <property type="entry name" value="RAS"/>
    <property type="match status" value="1"/>
</dbReference>
<reference evidence="4" key="1">
    <citation type="submission" date="2018-10" db="EMBL/GenBank/DDBJ databases">
        <title>Hidden diversity of soil giant viruses.</title>
        <authorList>
            <person name="Schulz F."/>
            <person name="Alteio L."/>
            <person name="Goudeau D."/>
            <person name="Ryan E.M."/>
            <person name="Malmstrom R.R."/>
            <person name="Blanchard J."/>
            <person name="Woyke T."/>
        </authorList>
    </citation>
    <scope>NUCLEOTIDE SEQUENCE</scope>
    <source>
        <strain evidence="4">HYV1</strain>
    </source>
</reference>
<dbReference type="EMBL" id="MK072391">
    <property type="protein sequence ID" value="AYV83649.1"/>
    <property type="molecule type" value="Genomic_DNA"/>
</dbReference>